<name>A0A4R3LGX9_9BURK</name>
<dbReference type="EMBL" id="VJNC01000013">
    <property type="protein sequence ID" value="TSE20316.1"/>
    <property type="molecule type" value="Genomic_DNA"/>
</dbReference>
<organism evidence="2 4">
    <name type="scientific">Tepidimonas ignava</name>
    <dbReference type="NCBI Taxonomy" id="114249"/>
    <lineage>
        <taxon>Bacteria</taxon>
        <taxon>Pseudomonadati</taxon>
        <taxon>Pseudomonadota</taxon>
        <taxon>Betaproteobacteria</taxon>
        <taxon>Burkholderiales</taxon>
        <taxon>Tepidimonas</taxon>
    </lineage>
</organism>
<dbReference type="OrthoDB" id="9802846at2"/>
<proteinExistence type="predicted"/>
<dbReference type="AlphaFoldDB" id="A0A4R3LGX9"/>
<dbReference type="EMBL" id="SMAH01000004">
    <property type="protein sequence ID" value="TCS98758.1"/>
    <property type="molecule type" value="Genomic_DNA"/>
</dbReference>
<evidence type="ECO:0000313" key="5">
    <source>
        <dbReference type="Proteomes" id="UP000315577"/>
    </source>
</evidence>
<reference evidence="2 4" key="1">
    <citation type="submission" date="2019-03" db="EMBL/GenBank/DDBJ databases">
        <title>Genomic Encyclopedia of Type Strains, Phase IV (KMG-IV): sequencing the most valuable type-strain genomes for metagenomic binning, comparative biology and taxonomic classification.</title>
        <authorList>
            <person name="Goeker M."/>
        </authorList>
    </citation>
    <scope>NUCLEOTIDE SEQUENCE [LARGE SCALE GENOMIC DNA]</scope>
    <source>
        <strain evidence="2 4">DSM 12034</strain>
    </source>
</reference>
<dbReference type="Proteomes" id="UP000295536">
    <property type="component" value="Unassembled WGS sequence"/>
</dbReference>
<dbReference type="Gene3D" id="3.10.450.40">
    <property type="match status" value="1"/>
</dbReference>
<evidence type="ECO:0000313" key="2">
    <source>
        <dbReference type="EMBL" id="TCS98758.1"/>
    </source>
</evidence>
<dbReference type="InterPro" id="IPR007048">
    <property type="entry name" value="IraD/Gp25-like"/>
</dbReference>
<feature type="domain" description="IraD/Gp25-like" evidence="1">
    <location>
        <begin position="15"/>
        <end position="82"/>
    </location>
</feature>
<comment type="caution">
    <text evidence="2">The sequence shown here is derived from an EMBL/GenBank/DDBJ whole genome shotgun (WGS) entry which is preliminary data.</text>
</comment>
<protein>
    <submittedName>
        <fullName evidence="3">Lysozyme</fullName>
    </submittedName>
</protein>
<evidence type="ECO:0000259" key="1">
    <source>
        <dbReference type="Pfam" id="PF04965"/>
    </source>
</evidence>
<dbReference type="Pfam" id="PF04965">
    <property type="entry name" value="GPW_gp25"/>
    <property type="match status" value="1"/>
</dbReference>
<gene>
    <name evidence="2" type="ORF">EDC36_104182</name>
    <name evidence="3" type="ORF">Tigna_01947</name>
</gene>
<dbReference type="Proteomes" id="UP000315577">
    <property type="component" value="Unassembled WGS sequence"/>
</dbReference>
<accession>A0A4R3LGX9</accession>
<reference evidence="3 5" key="2">
    <citation type="submission" date="2019-07" db="EMBL/GenBank/DDBJ databases">
        <title>Tepidimonas ignava SPS-1037 draft genome.</title>
        <authorList>
            <person name="Da Costa M.S."/>
            <person name="Froufe H.J.C."/>
            <person name="Egas C."/>
            <person name="Albuquerque L."/>
        </authorList>
    </citation>
    <scope>NUCLEOTIDE SEQUENCE [LARGE SCALE GENOMIC DNA]</scope>
    <source>
        <strain evidence="3 5">SPS-1037</strain>
    </source>
</reference>
<dbReference type="SUPFAM" id="SSF160719">
    <property type="entry name" value="gpW/gp25-like"/>
    <property type="match status" value="1"/>
</dbReference>
<keyword evidence="5" id="KW-1185">Reference proteome</keyword>
<evidence type="ECO:0000313" key="4">
    <source>
        <dbReference type="Proteomes" id="UP000295536"/>
    </source>
</evidence>
<sequence>MQGMNSATGQSLAGLEHLKQSIRDILTTRIGERVMRRGYGSRVPELVDRPITPALAADLYAAAAEALDAWEPRLKLERVRVISASAGRIALLLEGLYRPEGAQVKLEVTL</sequence>
<evidence type="ECO:0000313" key="3">
    <source>
        <dbReference type="EMBL" id="TSE20316.1"/>
    </source>
</evidence>